<feature type="transmembrane region" description="Helical" evidence="1">
    <location>
        <begin position="28"/>
        <end position="50"/>
    </location>
</feature>
<name>A0A7W1WU75_9BACL</name>
<keyword evidence="1" id="KW-0472">Membrane</keyword>
<evidence type="ECO:0000313" key="4">
    <source>
        <dbReference type="Proteomes" id="UP000535491"/>
    </source>
</evidence>
<sequence>MKAISLARSYWLSSEPGPRRIDQIRNRIAWVCCICFFFMVPLEYASLQWLRTERGTWLILRAQEADSLTVVLSFVWSLLVLGTTVLFLITGCLSRFAYEKRSRNSRLHVLDLVYYTAWIQTLTMLVSIIFYLWPNGAESVWLTVIDPYLPHMWMLLASLVLFQHKLRDLGFGKTNTRFWLLVPVISVLVYGLVYFFLDRWVTEPVAHFFSLELSSWREESISQDVRVARETGWEASLCQLVMLGMIGPAAEEILFRGVLQQMITRCLGVATGIILSAALFALFHVDVALLGPLFILGLILSCFRVWFNSLWAPVLFHILNNSISVILEWVQV</sequence>
<dbReference type="GO" id="GO:0008237">
    <property type="term" value="F:metallopeptidase activity"/>
    <property type="evidence" value="ECO:0007669"/>
    <property type="project" value="UniProtKB-KW"/>
</dbReference>
<dbReference type="InterPro" id="IPR003675">
    <property type="entry name" value="Rce1/LyrA-like_dom"/>
</dbReference>
<dbReference type="Proteomes" id="UP000535491">
    <property type="component" value="Unassembled WGS sequence"/>
</dbReference>
<evidence type="ECO:0000256" key="1">
    <source>
        <dbReference type="SAM" id="Phobius"/>
    </source>
</evidence>
<keyword evidence="3" id="KW-0482">Metalloprotease</keyword>
<dbReference type="GO" id="GO:0080120">
    <property type="term" value="P:CAAX-box protein maturation"/>
    <property type="evidence" value="ECO:0007669"/>
    <property type="project" value="UniProtKB-ARBA"/>
</dbReference>
<dbReference type="PANTHER" id="PTHR36435">
    <property type="entry name" value="SLR1288 PROTEIN"/>
    <property type="match status" value="1"/>
</dbReference>
<dbReference type="GO" id="GO:0006508">
    <property type="term" value="P:proteolysis"/>
    <property type="evidence" value="ECO:0007669"/>
    <property type="project" value="UniProtKB-KW"/>
</dbReference>
<feature type="transmembrane region" description="Helical" evidence="1">
    <location>
        <begin position="262"/>
        <end position="283"/>
    </location>
</feature>
<dbReference type="RefSeq" id="WP_181754263.1">
    <property type="nucleotide sequence ID" value="NZ_JACEIQ010000024.1"/>
</dbReference>
<feature type="transmembrane region" description="Helical" evidence="1">
    <location>
        <begin position="289"/>
        <end position="307"/>
    </location>
</feature>
<keyword evidence="1" id="KW-0812">Transmembrane</keyword>
<keyword evidence="1" id="KW-1133">Transmembrane helix</keyword>
<comment type="caution">
    <text evidence="3">The sequence shown here is derived from an EMBL/GenBank/DDBJ whole genome shotgun (WGS) entry which is preliminary data.</text>
</comment>
<dbReference type="PANTHER" id="PTHR36435:SF1">
    <property type="entry name" value="CAAX AMINO TERMINAL PROTEASE FAMILY PROTEIN"/>
    <property type="match status" value="1"/>
</dbReference>
<feature type="transmembrane region" description="Helical" evidence="1">
    <location>
        <begin position="148"/>
        <end position="166"/>
    </location>
</feature>
<gene>
    <name evidence="3" type="ORF">H1191_17815</name>
</gene>
<keyword evidence="3" id="KW-0645">Protease</keyword>
<dbReference type="Pfam" id="PF02517">
    <property type="entry name" value="Rce1-like"/>
    <property type="match status" value="1"/>
</dbReference>
<dbReference type="InterPro" id="IPR052710">
    <property type="entry name" value="CAAX_protease"/>
</dbReference>
<dbReference type="EMBL" id="JACEIQ010000024">
    <property type="protein sequence ID" value="MBA4496135.1"/>
    <property type="molecule type" value="Genomic_DNA"/>
</dbReference>
<feature type="domain" description="CAAX prenyl protease 2/Lysostaphin resistance protein A-like" evidence="2">
    <location>
        <begin position="236"/>
        <end position="322"/>
    </location>
</feature>
<accession>A0A7W1WU75</accession>
<evidence type="ECO:0000313" key="3">
    <source>
        <dbReference type="EMBL" id="MBA4496135.1"/>
    </source>
</evidence>
<dbReference type="AlphaFoldDB" id="A0A7W1WU75"/>
<feature type="transmembrane region" description="Helical" evidence="1">
    <location>
        <begin position="112"/>
        <end position="133"/>
    </location>
</feature>
<evidence type="ECO:0000259" key="2">
    <source>
        <dbReference type="Pfam" id="PF02517"/>
    </source>
</evidence>
<protein>
    <submittedName>
        <fullName evidence="3">CPBP family intramembrane metalloprotease</fullName>
    </submittedName>
</protein>
<feature type="transmembrane region" description="Helical" evidence="1">
    <location>
        <begin position="178"/>
        <end position="197"/>
    </location>
</feature>
<feature type="transmembrane region" description="Helical" evidence="1">
    <location>
        <begin position="70"/>
        <end position="91"/>
    </location>
</feature>
<organism evidence="3 4">
    <name type="scientific">Paenactinomyces guangxiensis</name>
    <dbReference type="NCBI Taxonomy" id="1490290"/>
    <lineage>
        <taxon>Bacteria</taxon>
        <taxon>Bacillati</taxon>
        <taxon>Bacillota</taxon>
        <taxon>Bacilli</taxon>
        <taxon>Bacillales</taxon>
        <taxon>Thermoactinomycetaceae</taxon>
        <taxon>Paenactinomyces</taxon>
    </lineage>
</organism>
<dbReference type="GO" id="GO:0004175">
    <property type="term" value="F:endopeptidase activity"/>
    <property type="evidence" value="ECO:0007669"/>
    <property type="project" value="UniProtKB-ARBA"/>
</dbReference>
<keyword evidence="3" id="KW-0378">Hydrolase</keyword>
<reference evidence="3 4" key="1">
    <citation type="submission" date="2020-07" db="EMBL/GenBank/DDBJ databases">
        <authorList>
            <person name="Feng H."/>
        </authorList>
    </citation>
    <scope>NUCLEOTIDE SEQUENCE [LARGE SCALE GENOMIC DNA]</scope>
    <source>
        <strain evidence="4">s-10</strain>
    </source>
</reference>
<keyword evidence="4" id="KW-1185">Reference proteome</keyword>
<proteinExistence type="predicted"/>